<dbReference type="OrthoDB" id="2573853at2759"/>
<sequence length="484" mass="52777">MSSIFSSSYPEETSTNIATFLFQSSSLSLSAPLRPAPHPPKEATKKLGRYIAMKEPSQCGLFTVCEVPETERELQRHEVMEVGSLANEGSIYSCPSAIVSSEALCPTPSRDELEFSQDAYNESMTTDADITILRTPSPDSNRRLHRLSWSSTDSDERPVMTPLMDMENEDPFLCWSHVPFDDGKNDDDFEMAVVDVSRTFPQSLFATPPSLPEDKAFTRARRAPPPLTLNTRYNIPQSSTTSSAVTPTLNAHPVSAASTTAYSEILTPYSTTSTTSSYLMPPLPIMSSNDWATKFRKAEDMEIKVVSPTTPTSVKGGKSITDGHQSSISENIDLLSALEDLLSSCSEAAATDSFPCASHGGEFETKALQFPLPPNRSGLSPGSSLHTPEKKSKRSAAPYAPRKPSRPHPHSQIPRRREGGSISPGSLEGDHSFLAYLSRSESPASGKWSTKGDNSFGNCNTGNGCSRKLPERMSLPMEWFGQMI</sequence>
<feature type="region of interest" description="Disordered" evidence="1">
    <location>
        <begin position="225"/>
        <end position="247"/>
    </location>
</feature>
<accession>A0A854Q525</accession>
<feature type="compositionally biased region" description="Polar residues" evidence="1">
    <location>
        <begin position="377"/>
        <end position="386"/>
    </location>
</feature>
<feature type="region of interest" description="Disordered" evidence="1">
    <location>
        <begin position="368"/>
        <end position="425"/>
    </location>
</feature>
<proteinExistence type="predicted"/>
<dbReference type="Proteomes" id="UP000199727">
    <property type="component" value="Unassembled WGS sequence"/>
</dbReference>
<feature type="region of interest" description="Disordered" evidence="1">
    <location>
        <begin position="306"/>
        <end position="325"/>
    </location>
</feature>
<protein>
    <submittedName>
        <fullName evidence="2">Uncharacterized protein</fullName>
    </submittedName>
</protein>
<reference evidence="2 3" key="1">
    <citation type="submission" date="2017-06" db="EMBL/GenBank/DDBJ databases">
        <title>Global population genomics of the pathogenic fungus Cryptococcus neoformans var. grubii.</title>
        <authorList>
            <person name="Cuomo C."/>
            <person name="Litvintseva A."/>
            <person name="Chen Y."/>
            <person name="Young S."/>
            <person name="Zeng Q."/>
            <person name="Chapman S."/>
            <person name="Gujja S."/>
            <person name="Saif S."/>
            <person name="Birren B."/>
        </authorList>
    </citation>
    <scope>NUCLEOTIDE SEQUENCE [LARGE SCALE GENOMIC DNA]</scope>
    <source>
        <strain evidence="2 3">Tu259-1</strain>
    </source>
</reference>
<evidence type="ECO:0000256" key="1">
    <source>
        <dbReference type="SAM" id="MobiDB-lite"/>
    </source>
</evidence>
<feature type="compositionally biased region" description="Polar residues" evidence="1">
    <location>
        <begin position="228"/>
        <end position="247"/>
    </location>
</feature>
<evidence type="ECO:0000313" key="3">
    <source>
        <dbReference type="Proteomes" id="UP000199727"/>
    </source>
</evidence>
<dbReference type="EMBL" id="AMKT01000078">
    <property type="protein sequence ID" value="OXG13781.1"/>
    <property type="molecule type" value="Genomic_DNA"/>
</dbReference>
<name>A0A854Q525_CRYNE</name>
<dbReference type="AlphaFoldDB" id="A0A854Q525"/>
<gene>
    <name evidence="2" type="ORF">C361_05923</name>
</gene>
<comment type="caution">
    <text evidence="2">The sequence shown here is derived from an EMBL/GenBank/DDBJ whole genome shotgun (WGS) entry which is preliminary data.</text>
</comment>
<organism evidence="2 3">
    <name type="scientific">Cryptococcus neoformans Tu259-1</name>
    <dbReference type="NCBI Taxonomy" id="1230072"/>
    <lineage>
        <taxon>Eukaryota</taxon>
        <taxon>Fungi</taxon>
        <taxon>Dikarya</taxon>
        <taxon>Basidiomycota</taxon>
        <taxon>Agaricomycotina</taxon>
        <taxon>Tremellomycetes</taxon>
        <taxon>Tremellales</taxon>
        <taxon>Cryptococcaceae</taxon>
        <taxon>Cryptococcus</taxon>
        <taxon>Cryptococcus neoformans species complex</taxon>
    </lineage>
</organism>
<evidence type="ECO:0000313" key="2">
    <source>
        <dbReference type="EMBL" id="OXG13781.1"/>
    </source>
</evidence>